<dbReference type="RefSeq" id="XP_016230542.1">
    <property type="nucleotide sequence ID" value="XM_016385598.1"/>
</dbReference>
<dbReference type="OrthoDB" id="5238236at2759"/>
<dbReference type="PROSITE" id="PS00197">
    <property type="entry name" value="2FE2S_FER_1"/>
    <property type="match status" value="1"/>
</dbReference>
<evidence type="ECO:0000256" key="1">
    <source>
        <dbReference type="ARBA" id="ARBA00022714"/>
    </source>
</evidence>
<reference evidence="4 5" key="1">
    <citation type="submission" date="2015-01" db="EMBL/GenBank/DDBJ databases">
        <title>The Genome Sequence of Exophiala spinifera CBS89968.</title>
        <authorList>
            <consortium name="The Broad Institute Genomics Platform"/>
            <person name="Cuomo C."/>
            <person name="de Hoog S."/>
            <person name="Gorbushina A."/>
            <person name="Stielow B."/>
            <person name="Teixiera M."/>
            <person name="Abouelleil A."/>
            <person name="Chapman S.B."/>
            <person name="Priest M."/>
            <person name="Young S.K."/>
            <person name="Wortman J."/>
            <person name="Nusbaum C."/>
            <person name="Birren B."/>
        </authorList>
    </citation>
    <scope>NUCLEOTIDE SEQUENCE [LARGE SCALE GENOMIC DNA]</scope>
    <source>
        <strain evidence="4 5">CBS 89968</strain>
    </source>
</reference>
<dbReference type="Pfam" id="PF00111">
    <property type="entry name" value="Fer2"/>
    <property type="match status" value="1"/>
</dbReference>
<accession>A0A0D1Y5Z5</accession>
<organism evidence="4 5">
    <name type="scientific">Exophiala spinifera</name>
    <dbReference type="NCBI Taxonomy" id="91928"/>
    <lineage>
        <taxon>Eukaryota</taxon>
        <taxon>Fungi</taxon>
        <taxon>Dikarya</taxon>
        <taxon>Ascomycota</taxon>
        <taxon>Pezizomycotina</taxon>
        <taxon>Eurotiomycetes</taxon>
        <taxon>Chaetothyriomycetidae</taxon>
        <taxon>Chaetothyriales</taxon>
        <taxon>Herpotrichiellaceae</taxon>
        <taxon>Exophiala</taxon>
    </lineage>
</organism>
<dbReference type="GO" id="GO:0051537">
    <property type="term" value="F:2 iron, 2 sulfur cluster binding"/>
    <property type="evidence" value="ECO:0007669"/>
    <property type="project" value="UniProtKB-KW"/>
</dbReference>
<name>A0A0D1Y5Z5_9EURO</name>
<dbReference type="HOGENOM" id="CLU_2428451_0_0_1"/>
<dbReference type="GeneID" id="27338371"/>
<dbReference type="Gene3D" id="3.10.20.30">
    <property type="match status" value="1"/>
</dbReference>
<evidence type="ECO:0000256" key="2">
    <source>
        <dbReference type="ARBA" id="ARBA00023014"/>
    </source>
</evidence>
<keyword evidence="5" id="KW-1185">Reference proteome</keyword>
<dbReference type="InterPro" id="IPR001041">
    <property type="entry name" value="2Fe-2S_ferredoxin-type"/>
</dbReference>
<keyword evidence="1" id="KW-0408">Iron</keyword>
<keyword evidence="1" id="KW-0479">Metal-binding</keyword>
<keyword evidence="2" id="KW-0411">Iron-sulfur</keyword>
<sequence length="86" mass="9352">MSDIEEATVTFRKSDMTVKWRAKERLTLLQLAEKSGLKPDFGCRSGACGTCEVRLVKGSIEGCLEGDDGVLICCSIPASIEIELEL</sequence>
<dbReference type="PROSITE" id="PS51085">
    <property type="entry name" value="2FE2S_FER_2"/>
    <property type="match status" value="1"/>
</dbReference>
<dbReference type="CDD" id="cd00207">
    <property type="entry name" value="fer2"/>
    <property type="match status" value="1"/>
</dbReference>
<dbReference type="Proteomes" id="UP000053328">
    <property type="component" value="Unassembled WGS sequence"/>
</dbReference>
<evidence type="ECO:0000259" key="3">
    <source>
        <dbReference type="PROSITE" id="PS51085"/>
    </source>
</evidence>
<evidence type="ECO:0000313" key="4">
    <source>
        <dbReference type="EMBL" id="KIW10326.1"/>
    </source>
</evidence>
<feature type="domain" description="2Fe-2S ferredoxin-type" evidence="3">
    <location>
        <begin position="7"/>
        <end position="86"/>
    </location>
</feature>
<dbReference type="AlphaFoldDB" id="A0A0D1Y5Z5"/>
<dbReference type="EMBL" id="KN847500">
    <property type="protein sequence ID" value="KIW10326.1"/>
    <property type="molecule type" value="Genomic_DNA"/>
</dbReference>
<dbReference type="InterPro" id="IPR006058">
    <property type="entry name" value="2Fe2S_fd_BS"/>
</dbReference>
<dbReference type="InterPro" id="IPR036010">
    <property type="entry name" value="2Fe-2S_ferredoxin-like_sf"/>
</dbReference>
<protein>
    <recommendedName>
        <fullName evidence="3">2Fe-2S ferredoxin-type domain-containing protein</fullName>
    </recommendedName>
</protein>
<proteinExistence type="predicted"/>
<dbReference type="InterPro" id="IPR012675">
    <property type="entry name" value="Beta-grasp_dom_sf"/>
</dbReference>
<keyword evidence="1" id="KW-0001">2Fe-2S</keyword>
<gene>
    <name evidence="4" type="ORF">PV08_11288</name>
</gene>
<dbReference type="VEuPathDB" id="FungiDB:PV08_11288"/>
<dbReference type="SUPFAM" id="SSF54292">
    <property type="entry name" value="2Fe-2S ferredoxin-like"/>
    <property type="match status" value="1"/>
</dbReference>
<evidence type="ECO:0000313" key="5">
    <source>
        <dbReference type="Proteomes" id="UP000053328"/>
    </source>
</evidence>